<sequence length="48" mass="5069">MSLIYAISAVGIVVAFLAWRIKAMWAMFAAAAINAAAALFVLTTYFAG</sequence>
<name>A0AA50H861_9HYPH</name>
<protein>
    <submittedName>
        <fullName evidence="2">Uncharacterized protein</fullName>
    </submittedName>
</protein>
<keyword evidence="1" id="KW-0472">Membrane</keyword>
<dbReference type="Proteomes" id="UP001234585">
    <property type="component" value="Chromosome"/>
</dbReference>
<evidence type="ECO:0000313" key="2">
    <source>
        <dbReference type="EMBL" id="WLR98762.1"/>
    </source>
</evidence>
<gene>
    <name evidence="2" type="ORF">Q9313_06995</name>
</gene>
<proteinExistence type="predicted"/>
<evidence type="ECO:0000256" key="1">
    <source>
        <dbReference type="SAM" id="Phobius"/>
    </source>
</evidence>
<keyword evidence="1" id="KW-0812">Transmembrane</keyword>
<dbReference type="EMBL" id="CP132302">
    <property type="protein sequence ID" value="WLR98762.1"/>
    <property type="molecule type" value="Genomic_DNA"/>
</dbReference>
<dbReference type="AlphaFoldDB" id="A0AA50H861"/>
<organism evidence="2 3">
    <name type="scientific">Shinella sumterensis</name>
    <dbReference type="NCBI Taxonomy" id="1967501"/>
    <lineage>
        <taxon>Bacteria</taxon>
        <taxon>Pseudomonadati</taxon>
        <taxon>Pseudomonadota</taxon>
        <taxon>Alphaproteobacteria</taxon>
        <taxon>Hyphomicrobiales</taxon>
        <taxon>Rhizobiaceae</taxon>
        <taxon>Shinella</taxon>
    </lineage>
</organism>
<feature type="transmembrane region" description="Helical" evidence="1">
    <location>
        <begin position="25"/>
        <end position="47"/>
    </location>
</feature>
<accession>A0AA50H861</accession>
<keyword evidence="3" id="KW-1185">Reference proteome</keyword>
<dbReference type="RefSeq" id="WP_306038390.1">
    <property type="nucleotide sequence ID" value="NZ_CP132302.1"/>
</dbReference>
<evidence type="ECO:0000313" key="3">
    <source>
        <dbReference type="Proteomes" id="UP001234585"/>
    </source>
</evidence>
<keyword evidence="1" id="KW-1133">Transmembrane helix</keyword>
<reference evidence="2 3" key="1">
    <citation type="submission" date="2023-08" db="EMBL/GenBank/DDBJ databases">
        <title>Pathogen: clinical or host-associated sample.</title>
        <authorList>
            <person name="Hergert J."/>
            <person name="Casey R."/>
            <person name="Wagner J."/>
            <person name="Young E.L."/>
            <person name="Oakeson K.F."/>
        </authorList>
    </citation>
    <scope>NUCLEOTIDE SEQUENCE [LARGE SCALE GENOMIC DNA]</scope>
    <source>
        <strain evidence="2 3">1760953</strain>
    </source>
</reference>